<dbReference type="Gene3D" id="1.10.630.10">
    <property type="entry name" value="Cytochrome P450"/>
    <property type="match status" value="1"/>
</dbReference>
<dbReference type="PROSITE" id="PS00086">
    <property type="entry name" value="CYTOCHROME_P450"/>
    <property type="match status" value="1"/>
</dbReference>
<organism evidence="14 15">
    <name type="scientific">Acacia crassicarpa</name>
    <name type="common">northern wattle</name>
    <dbReference type="NCBI Taxonomy" id="499986"/>
    <lineage>
        <taxon>Eukaryota</taxon>
        <taxon>Viridiplantae</taxon>
        <taxon>Streptophyta</taxon>
        <taxon>Embryophyta</taxon>
        <taxon>Tracheophyta</taxon>
        <taxon>Spermatophyta</taxon>
        <taxon>Magnoliopsida</taxon>
        <taxon>eudicotyledons</taxon>
        <taxon>Gunneridae</taxon>
        <taxon>Pentapetalae</taxon>
        <taxon>rosids</taxon>
        <taxon>fabids</taxon>
        <taxon>Fabales</taxon>
        <taxon>Fabaceae</taxon>
        <taxon>Caesalpinioideae</taxon>
        <taxon>mimosoid clade</taxon>
        <taxon>Acacieae</taxon>
        <taxon>Acacia</taxon>
    </lineage>
</organism>
<comment type="similarity">
    <text evidence="2 12">Belongs to the cytochrome P450 family.</text>
</comment>
<keyword evidence="3 11" id="KW-0349">Heme</keyword>
<dbReference type="InterPro" id="IPR017972">
    <property type="entry name" value="Cyt_P450_CS"/>
</dbReference>
<evidence type="ECO:0000256" key="3">
    <source>
        <dbReference type="ARBA" id="ARBA00022617"/>
    </source>
</evidence>
<dbReference type="Proteomes" id="UP001293593">
    <property type="component" value="Unassembled WGS sequence"/>
</dbReference>
<evidence type="ECO:0008006" key="16">
    <source>
        <dbReference type="Google" id="ProtNLM"/>
    </source>
</evidence>
<evidence type="ECO:0000256" key="6">
    <source>
        <dbReference type="ARBA" id="ARBA00022989"/>
    </source>
</evidence>
<evidence type="ECO:0000256" key="5">
    <source>
        <dbReference type="ARBA" id="ARBA00022723"/>
    </source>
</evidence>
<evidence type="ECO:0000313" key="15">
    <source>
        <dbReference type="Proteomes" id="UP001293593"/>
    </source>
</evidence>
<dbReference type="GO" id="GO:0016705">
    <property type="term" value="F:oxidoreductase activity, acting on paired donors, with incorporation or reduction of molecular oxygen"/>
    <property type="evidence" value="ECO:0007669"/>
    <property type="project" value="InterPro"/>
</dbReference>
<dbReference type="InterPro" id="IPR001128">
    <property type="entry name" value="Cyt_P450"/>
</dbReference>
<reference evidence="14" key="1">
    <citation type="submission" date="2023-10" db="EMBL/GenBank/DDBJ databases">
        <title>Chromosome-level genome of the transformable northern wattle, Acacia crassicarpa.</title>
        <authorList>
            <person name="Massaro I."/>
            <person name="Sinha N.R."/>
            <person name="Poethig S."/>
            <person name="Leichty A.R."/>
        </authorList>
    </citation>
    <scope>NUCLEOTIDE SEQUENCE</scope>
    <source>
        <strain evidence="14">Acra3RX</strain>
        <tissue evidence="14">Leaf</tissue>
    </source>
</reference>
<feature type="binding site" description="axial binding residue" evidence="11">
    <location>
        <position position="476"/>
    </location>
    <ligand>
        <name>heme</name>
        <dbReference type="ChEBI" id="CHEBI:30413"/>
    </ligand>
    <ligandPart>
        <name>Fe</name>
        <dbReference type="ChEBI" id="CHEBI:18248"/>
    </ligandPart>
</feature>
<evidence type="ECO:0000256" key="10">
    <source>
        <dbReference type="ARBA" id="ARBA00023136"/>
    </source>
</evidence>
<name>A0AAE1MEX4_9FABA</name>
<dbReference type="PRINTS" id="PR00385">
    <property type="entry name" value="P450"/>
</dbReference>
<evidence type="ECO:0000256" key="8">
    <source>
        <dbReference type="ARBA" id="ARBA00023004"/>
    </source>
</evidence>
<gene>
    <name evidence="14" type="ORF">QN277_025999</name>
</gene>
<dbReference type="GO" id="GO:0004497">
    <property type="term" value="F:monooxygenase activity"/>
    <property type="evidence" value="ECO:0007669"/>
    <property type="project" value="UniProtKB-KW"/>
</dbReference>
<dbReference type="GO" id="GO:0005506">
    <property type="term" value="F:iron ion binding"/>
    <property type="evidence" value="ECO:0007669"/>
    <property type="project" value="InterPro"/>
</dbReference>
<dbReference type="InterPro" id="IPR050665">
    <property type="entry name" value="Cytochrome_P450_Monooxygen"/>
</dbReference>
<evidence type="ECO:0000256" key="13">
    <source>
        <dbReference type="SAM" id="Phobius"/>
    </source>
</evidence>
<evidence type="ECO:0000256" key="12">
    <source>
        <dbReference type="RuleBase" id="RU000461"/>
    </source>
</evidence>
<evidence type="ECO:0000256" key="2">
    <source>
        <dbReference type="ARBA" id="ARBA00010617"/>
    </source>
</evidence>
<evidence type="ECO:0000256" key="9">
    <source>
        <dbReference type="ARBA" id="ARBA00023033"/>
    </source>
</evidence>
<dbReference type="EMBL" id="JAWXYG010000008">
    <property type="protein sequence ID" value="KAK4264877.1"/>
    <property type="molecule type" value="Genomic_DNA"/>
</dbReference>
<keyword evidence="9 12" id="KW-0503">Monooxygenase</keyword>
<dbReference type="PANTHER" id="PTHR24282:SF255">
    <property type="entry name" value="CYTOCHROME P450 72A11-RELATED"/>
    <property type="match status" value="1"/>
</dbReference>
<dbReference type="GO" id="GO:0020037">
    <property type="term" value="F:heme binding"/>
    <property type="evidence" value="ECO:0007669"/>
    <property type="project" value="InterPro"/>
</dbReference>
<dbReference type="PANTHER" id="PTHR24282">
    <property type="entry name" value="CYTOCHROME P450 FAMILY MEMBER"/>
    <property type="match status" value="1"/>
</dbReference>
<comment type="caution">
    <text evidence="14">The sequence shown here is derived from an EMBL/GenBank/DDBJ whole genome shotgun (WGS) entry which is preliminary data.</text>
</comment>
<sequence>MLEATTLIVPIMAAMVMVSWVWTKMVKTLWLNPKRLERVLREQGLQANPYKFWVGDLKEIVKMDEETSSKPMMSLSHDLCPRLFPFVLNMLHKYGKNPFLWYGPTPGLIIMSPEIFKDVFNNPYGFTKGRLSTLMKYLAPGIVRYDGDKWAKHKKIISPAFTLDKLKTMTETFFQSCNEMIQEWEKMFLSSNGTWCEMDVWPSLMNMTQDVISRAAFGSSYEEGKQIFHLLRDQSQLVRKHLQRYHIPFWSFVHGKDFRRIKEIDRMVNDLVKGIIKKDEKAMKEEGEALKKDLLGILLESNQKETDQSQGNHNKNNNVWLSMNEVIDECKFFYFGGQATIASLLVFTMMLLGKHIDWQARAREEVLQVFGNQKPNFDGLSHLKIVTMILYEVLRLYPPVPRQDRLAAKDMKLGDLFVPAGVQIFVPILMLHHDEDLWGSDAKEFKQERFSEGILKAGKGNSPAPFLPFGWGARTCIGKNFSLLQAKMALSLILQRFWFELSPSYSHAPIILLTLQPQHGLHIILHKLE</sequence>
<evidence type="ECO:0000256" key="4">
    <source>
        <dbReference type="ARBA" id="ARBA00022692"/>
    </source>
</evidence>
<protein>
    <recommendedName>
        <fullName evidence="16">Cytochrome P450</fullName>
    </recommendedName>
</protein>
<proteinExistence type="inferred from homology"/>
<dbReference type="Pfam" id="PF00067">
    <property type="entry name" value="p450"/>
    <property type="match status" value="1"/>
</dbReference>
<keyword evidence="5 11" id="KW-0479">Metal-binding</keyword>
<accession>A0AAE1MEX4</accession>
<keyword evidence="8 11" id="KW-0408">Iron</keyword>
<comment type="cofactor">
    <cofactor evidence="11">
        <name>heme</name>
        <dbReference type="ChEBI" id="CHEBI:30413"/>
    </cofactor>
</comment>
<comment type="subcellular location">
    <subcellularLocation>
        <location evidence="1">Membrane</location>
        <topology evidence="1">Single-pass membrane protein</topology>
    </subcellularLocation>
</comment>
<dbReference type="GO" id="GO:0016020">
    <property type="term" value="C:membrane"/>
    <property type="evidence" value="ECO:0007669"/>
    <property type="project" value="UniProtKB-SubCell"/>
</dbReference>
<dbReference type="InterPro" id="IPR002401">
    <property type="entry name" value="Cyt_P450_E_grp-I"/>
</dbReference>
<keyword evidence="6 13" id="KW-1133">Transmembrane helix</keyword>
<dbReference type="PRINTS" id="PR00463">
    <property type="entry name" value="EP450I"/>
</dbReference>
<keyword evidence="4 13" id="KW-0812">Transmembrane</keyword>
<keyword evidence="7 12" id="KW-0560">Oxidoreductase</keyword>
<evidence type="ECO:0000256" key="1">
    <source>
        <dbReference type="ARBA" id="ARBA00004167"/>
    </source>
</evidence>
<keyword evidence="10 13" id="KW-0472">Membrane</keyword>
<keyword evidence="15" id="KW-1185">Reference proteome</keyword>
<dbReference type="AlphaFoldDB" id="A0AAE1MEX4"/>
<evidence type="ECO:0000256" key="7">
    <source>
        <dbReference type="ARBA" id="ARBA00023002"/>
    </source>
</evidence>
<dbReference type="SUPFAM" id="SSF48264">
    <property type="entry name" value="Cytochrome P450"/>
    <property type="match status" value="1"/>
</dbReference>
<evidence type="ECO:0000313" key="14">
    <source>
        <dbReference type="EMBL" id="KAK4264877.1"/>
    </source>
</evidence>
<feature type="transmembrane region" description="Helical" evidence="13">
    <location>
        <begin position="7"/>
        <end position="23"/>
    </location>
</feature>
<evidence type="ECO:0000256" key="11">
    <source>
        <dbReference type="PIRSR" id="PIRSR602401-1"/>
    </source>
</evidence>
<dbReference type="InterPro" id="IPR036396">
    <property type="entry name" value="Cyt_P450_sf"/>
</dbReference>